<protein>
    <recommendedName>
        <fullName evidence="1">Phage replisome organiser N-terminal domain-containing protein</fullName>
    </recommendedName>
</protein>
<dbReference type="InterPro" id="IPR010056">
    <property type="entry name" value="Phage_rep_org__N"/>
</dbReference>
<evidence type="ECO:0000259" key="1">
    <source>
        <dbReference type="Pfam" id="PF09681"/>
    </source>
</evidence>
<accession>A0ABR6TMA9</accession>
<evidence type="ECO:0000313" key="2">
    <source>
        <dbReference type="EMBL" id="MBC2576554.1"/>
    </source>
</evidence>
<name>A0ABR6TMA9_9FIRM</name>
<dbReference type="RefSeq" id="WP_185624576.1">
    <property type="nucleotide sequence ID" value="NZ_JABGBW010000007.1"/>
</dbReference>
<organism evidence="2 3">
    <name type="scientific">Peptostreptococcus canis</name>
    <dbReference type="NCBI Taxonomy" id="1159213"/>
    <lineage>
        <taxon>Bacteria</taxon>
        <taxon>Bacillati</taxon>
        <taxon>Bacillota</taxon>
        <taxon>Clostridia</taxon>
        <taxon>Peptostreptococcales</taxon>
        <taxon>Peptostreptococcaceae</taxon>
        <taxon>Peptostreptococcus</taxon>
    </lineage>
</organism>
<dbReference type="EMBL" id="JABGBW010000007">
    <property type="protein sequence ID" value="MBC2576554.1"/>
    <property type="molecule type" value="Genomic_DNA"/>
</dbReference>
<gene>
    <name evidence="2" type="ORF">HLB29_07615</name>
</gene>
<keyword evidence="3" id="KW-1185">Reference proteome</keyword>
<feature type="domain" description="Phage replisome organiser N-terminal" evidence="1">
    <location>
        <begin position="9"/>
        <end position="125"/>
    </location>
</feature>
<dbReference type="Proteomes" id="UP000713904">
    <property type="component" value="Unassembled WGS sequence"/>
</dbReference>
<dbReference type="NCBIfam" id="TIGR01714">
    <property type="entry name" value="phage_rep_org_N"/>
    <property type="match status" value="1"/>
</dbReference>
<evidence type="ECO:0000313" key="3">
    <source>
        <dbReference type="Proteomes" id="UP000713904"/>
    </source>
</evidence>
<proteinExistence type="predicted"/>
<comment type="caution">
    <text evidence="2">The sequence shown here is derived from an EMBL/GenBank/DDBJ whole genome shotgun (WGS) entry which is preliminary data.</text>
</comment>
<reference evidence="2 3" key="1">
    <citation type="submission" date="2020-05" db="EMBL/GenBank/DDBJ databases">
        <title>Draft genome of xy-202 and genomic insight in genome of the genus Peptostreptococcus.</title>
        <authorList>
            <person name="Zhang Z."/>
        </authorList>
    </citation>
    <scope>NUCLEOTIDE SEQUENCE [LARGE SCALE GENOMIC DNA]</scope>
    <source>
        <strain evidence="2 3">DSM 27025</strain>
    </source>
</reference>
<dbReference type="Pfam" id="PF09681">
    <property type="entry name" value="Phage_rep_org_N"/>
    <property type="match status" value="1"/>
</dbReference>
<sequence length="260" mass="30416">MSDNKKYYYLKLKENFFDSDEILYLESLPEGYKYSNILLKLYLRSLKNNGKLLMNEWIPYSPEMLSTVTRHSVGDIKQALVHFANLGLIEKMDNGTMFMLQIQDFIGKSSTEADRKRKYRNEIKQEKEKQKLIAGQMSDVRPPELELETELEISCYKEIQQLLKKYNIDDSSIINIIKTLQSVNKNIDYLQEKILVVKSKLSNKENTDIKSNIGLLINVIKNDWKVVNNNTKKSKFHNFAQVISNNYSNEELEKLIANKI</sequence>